<protein>
    <recommendedName>
        <fullName evidence="4">ATP-cone domain-containing protein</fullName>
    </recommendedName>
</protein>
<gene>
    <name evidence="5" type="ORF">A2892_02335</name>
</gene>
<evidence type="ECO:0000256" key="1">
    <source>
        <dbReference type="ARBA" id="ARBA00022741"/>
    </source>
</evidence>
<comment type="caution">
    <text evidence="5">The sequence shown here is derived from an EMBL/GenBank/DDBJ whole genome shotgun (WGS) entry which is preliminary data.</text>
</comment>
<proteinExistence type="predicted"/>
<evidence type="ECO:0000313" key="6">
    <source>
        <dbReference type="Proteomes" id="UP000176404"/>
    </source>
</evidence>
<organism evidence="5 6">
    <name type="scientific">Candidatus Woesebacteria bacterium RIFCSPLOWO2_01_FULL_39_10b</name>
    <dbReference type="NCBI Taxonomy" id="1802517"/>
    <lineage>
        <taxon>Bacteria</taxon>
        <taxon>Candidatus Woeseibacteriota</taxon>
    </lineage>
</organism>
<sequence>MKVKKRDESFEEWSFDKLIVSISKSGVPIEDAQKIAENIESWVLAKDSKFITSVEIRDKVIEALSKSFPSEASCYSFYKKG</sequence>
<evidence type="ECO:0000259" key="4">
    <source>
        <dbReference type="PROSITE" id="PS51161"/>
    </source>
</evidence>
<dbReference type="AlphaFoldDB" id="A0A1F8B5Z4"/>
<evidence type="ECO:0000256" key="2">
    <source>
        <dbReference type="ARBA" id="ARBA00022840"/>
    </source>
</evidence>
<dbReference type="Pfam" id="PF03477">
    <property type="entry name" value="ATP-cone"/>
    <property type="match status" value="1"/>
</dbReference>
<dbReference type="GO" id="GO:0005524">
    <property type="term" value="F:ATP binding"/>
    <property type="evidence" value="ECO:0007669"/>
    <property type="project" value="UniProtKB-UniRule"/>
</dbReference>
<dbReference type="Proteomes" id="UP000176404">
    <property type="component" value="Unassembled WGS sequence"/>
</dbReference>
<feature type="domain" description="ATP-cone" evidence="4">
    <location>
        <begin position="1"/>
        <end position="81"/>
    </location>
</feature>
<keyword evidence="1 3" id="KW-0547">Nucleotide-binding</keyword>
<dbReference type="STRING" id="1802517.A2892_02335"/>
<dbReference type="InterPro" id="IPR005144">
    <property type="entry name" value="ATP-cone_dom"/>
</dbReference>
<reference evidence="5 6" key="1">
    <citation type="journal article" date="2016" name="Nat. Commun.">
        <title>Thousands of microbial genomes shed light on interconnected biogeochemical processes in an aquifer system.</title>
        <authorList>
            <person name="Anantharaman K."/>
            <person name="Brown C.T."/>
            <person name="Hug L.A."/>
            <person name="Sharon I."/>
            <person name="Castelle C.J."/>
            <person name="Probst A.J."/>
            <person name="Thomas B.C."/>
            <person name="Singh A."/>
            <person name="Wilkins M.J."/>
            <person name="Karaoz U."/>
            <person name="Brodie E.L."/>
            <person name="Williams K.H."/>
            <person name="Hubbard S.S."/>
            <person name="Banfield J.F."/>
        </authorList>
    </citation>
    <scope>NUCLEOTIDE SEQUENCE [LARGE SCALE GENOMIC DNA]</scope>
</reference>
<accession>A0A1F8B5Z4</accession>
<evidence type="ECO:0000313" key="5">
    <source>
        <dbReference type="EMBL" id="OGM59462.1"/>
    </source>
</evidence>
<dbReference type="EMBL" id="MGHD01000019">
    <property type="protein sequence ID" value="OGM59462.1"/>
    <property type="molecule type" value="Genomic_DNA"/>
</dbReference>
<name>A0A1F8B5Z4_9BACT</name>
<keyword evidence="2 3" id="KW-0067">ATP-binding</keyword>
<evidence type="ECO:0000256" key="3">
    <source>
        <dbReference type="PROSITE-ProRule" id="PRU00492"/>
    </source>
</evidence>
<dbReference type="PROSITE" id="PS51161">
    <property type="entry name" value="ATP_CONE"/>
    <property type="match status" value="1"/>
</dbReference>